<feature type="coiled-coil region" evidence="1">
    <location>
        <begin position="433"/>
        <end position="481"/>
    </location>
</feature>
<evidence type="ECO:0000256" key="2">
    <source>
        <dbReference type="SAM" id="MobiDB-lite"/>
    </source>
</evidence>
<gene>
    <name evidence="3" type="ORF">DEBR0S2_03972G</name>
</gene>
<dbReference type="Proteomes" id="UP000478008">
    <property type="component" value="Unassembled WGS sequence"/>
</dbReference>
<protein>
    <submittedName>
        <fullName evidence="3">DEBR0S2_03972g1_1</fullName>
    </submittedName>
</protein>
<evidence type="ECO:0000313" key="3">
    <source>
        <dbReference type="EMBL" id="VUG17316.1"/>
    </source>
</evidence>
<dbReference type="PANTHER" id="PTHR23159">
    <property type="entry name" value="CENTROSOMAL PROTEIN 2"/>
    <property type="match status" value="1"/>
</dbReference>
<feature type="compositionally biased region" description="Basic residues" evidence="2">
    <location>
        <begin position="45"/>
        <end position="58"/>
    </location>
</feature>
<dbReference type="Pfam" id="PF12709">
    <property type="entry name" value="Fungal_TACC"/>
    <property type="match status" value="1"/>
</dbReference>
<feature type="compositionally biased region" description="Basic and acidic residues" evidence="2">
    <location>
        <begin position="373"/>
        <end position="397"/>
    </location>
</feature>
<keyword evidence="4" id="KW-1185">Reference proteome</keyword>
<accession>A0A7D9CWR4</accession>
<dbReference type="PANTHER" id="PTHR23159:SF60">
    <property type="entry name" value="SPINDLE ASSEMBLY ABNORMAL PROTEIN 4"/>
    <property type="match status" value="1"/>
</dbReference>
<feature type="region of interest" description="Disordered" evidence="2">
    <location>
        <begin position="1"/>
        <end position="74"/>
    </location>
</feature>
<proteinExistence type="predicted"/>
<evidence type="ECO:0000256" key="1">
    <source>
        <dbReference type="SAM" id="Coils"/>
    </source>
</evidence>
<organism evidence="3 4">
    <name type="scientific">Dekkera bruxellensis</name>
    <name type="common">Brettanomyces custersii</name>
    <dbReference type="NCBI Taxonomy" id="5007"/>
    <lineage>
        <taxon>Eukaryota</taxon>
        <taxon>Fungi</taxon>
        <taxon>Dikarya</taxon>
        <taxon>Ascomycota</taxon>
        <taxon>Saccharomycotina</taxon>
        <taxon>Pichiomycetes</taxon>
        <taxon>Pichiales</taxon>
        <taxon>Pichiaceae</taxon>
        <taxon>Brettanomyces</taxon>
    </lineage>
</organism>
<dbReference type="InterPro" id="IPR024312">
    <property type="entry name" value="TACC_fungi"/>
</dbReference>
<reference evidence="3 4" key="1">
    <citation type="submission" date="2019-07" db="EMBL/GenBank/DDBJ databases">
        <authorList>
            <person name="Friedrich A."/>
            <person name="Schacherer J."/>
        </authorList>
    </citation>
    <scope>NUCLEOTIDE SEQUENCE [LARGE SCALE GENOMIC DNA]</scope>
</reference>
<feature type="compositionally biased region" description="Low complexity" evidence="2">
    <location>
        <begin position="1"/>
        <end position="19"/>
    </location>
</feature>
<sequence>MSLNASSEEPATSTPSKSTSSKDEVNPDTAISYRTIPHGLTYKHETRHHSSYRRHSTSPKRTSSTVELKRHPLTCVKDTNYKKLDIVGAKHDLTSILTTVDKNKNKENGKNDKRDQGVGSDAESDASMHISTGDLTEDGSPRSIFPVPSLANSQGPDDIESSPVNSHQDRVVKKKQSIKMSRKRNAISVSVSDSKRQHFGDCNADEEGSKLPLIEYHRRNSTSSYRTPVRHDFDSGNSTKKAPSRTHRSRVIDESKIHQDGDTNPALDPDNSPLANVSQGSIVDQKIEGETEVFDQLKKATKSNIHELDAGGAKESDLREADSDTDGQMSDDSDDSNLRMSPVRFNSKALSPLSKVSVNVDSTEQDSVLLALDEKERKLEKERQLEDAASAKDEEVRQSGNVKGAKRPIFTSDQVQEIRNSFESVVSGLQESLKQKSKRCSLLEKNLSGLKLEVVDAKSKMEQAESEKTQLEATVKTLRVESSSATEYAANSDRRCSVADHKFRICESRLARYKELYVELMGAAKNLKKEVSKEKKTVSQLKQKLTEMKQKFERDQAGKSELQSSLELKNAEVKSLLEEKSENEVMIRNLKRINDENDSELKKLKARLNATKEKLEDLRKRNDSISTQMADSAKQIKEKAAKLEQMKKERDSALANLTSLKTRMQNVEMSNSKLLLEKKAADSKISKAQRELDELDKKYLEMKKTRNEELQKKLANGQQNVEKLNEKIKALEEEKSSLEKAVKAEQAAQSKEIQAGIQENKKLNEQNGTLKNRIETLEKEITSAKAKIANNDKEMEIQMEKLAQDLYLQYSAKHEQKVATLKKGYEMKWMGKVKKFTRDNDALKREIASLKKRLEVETNEKKQLVKLWDEYVSLEKKGPKMKS</sequence>
<feature type="coiled-coil region" evidence="1">
    <location>
        <begin position="833"/>
        <end position="867"/>
    </location>
</feature>
<name>A0A7D9CWR4_DEKBR</name>
<feature type="region of interest" description="Disordered" evidence="2">
    <location>
        <begin position="302"/>
        <end position="343"/>
    </location>
</feature>
<evidence type="ECO:0000313" key="4">
    <source>
        <dbReference type="Proteomes" id="UP000478008"/>
    </source>
</evidence>
<feature type="region of interest" description="Disordered" evidence="2">
    <location>
        <begin position="373"/>
        <end position="408"/>
    </location>
</feature>
<feature type="compositionally biased region" description="Polar residues" evidence="2">
    <location>
        <begin position="273"/>
        <end position="282"/>
    </location>
</feature>
<feature type="compositionally biased region" description="Basic and acidic residues" evidence="2">
    <location>
        <begin position="103"/>
        <end position="116"/>
    </location>
</feature>
<feature type="compositionally biased region" description="Acidic residues" evidence="2">
    <location>
        <begin position="323"/>
        <end position="335"/>
    </location>
</feature>
<dbReference type="Gene3D" id="1.10.287.1490">
    <property type="match status" value="1"/>
</dbReference>
<dbReference type="EMBL" id="CABFWN010000002">
    <property type="protein sequence ID" value="VUG17316.1"/>
    <property type="molecule type" value="Genomic_DNA"/>
</dbReference>
<feature type="compositionally biased region" description="Basic and acidic residues" evidence="2">
    <location>
        <begin position="304"/>
        <end position="322"/>
    </location>
</feature>
<feature type="compositionally biased region" description="Basic residues" evidence="2">
    <location>
        <begin position="172"/>
        <end position="185"/>
    </location>
</feature>
<feature type="compositionally biased region" description="Basic and acidic residues" evidence="2">
    <location>
        <begin position="250"/>
        <end position="261"/>
    </location>
</feature>
<dbReference type="AlphaFoldDB" id="A0A7D9CWR4"/>
<feature type="region of interest" description="Disordered" evidence="2">
    <location>
        <begin position="103"/>
        <end position="284"/>
    </location>
</feature>
<feature type="coiled-coil region" evidence="1">
    <location>
        <begin position="510"/>
        <end position="794"/>
    </location>
</feature>
<keyword evidence="1" id="KW-0175">Coiled coil</keyword>